<gene>
    <name evidence="2" type="ORF">LCGC14_0538240</name>
</gene>
<reference evidence="2" key="1">
    <citation type="journal article" date="2015" name="Nature">
        <title>Complex archaea that bridge the gap between prokaryotes and eukaryotes.</title>
        <authorList>
            <person name="Spang A."/>
            <person name="Saw J.H."/>
            <person name="Jorgensen S.L."/>
            <person name="Zaremba-Niedzwiedzka K."/>
            <person name="Martijn J."/>
            <person name="Lind A.E."/>
            <person name="van Eijk R."/>
            <person name="Schleper C."/>
            <person name="Guy L."/>
            <person name="Ettema T.J."/>
        </authorList>
    </citation>
    <scope>NUCLEOTIDE SEQUENCE</scope>
</reference>
<accession>A0A0F9UF29</accession>
<feature type="transmembrane region" description="Helical" evidence="1">
    <location>
        <begin position="36"/>
        <end position="56"/>
    </location>
</feature>
<protein>
    <submittedName>
        <fullName evidence="2">Uncharacterized protein</fullName>
    </submittedName>
</protein>
<keyword evidence="1" id="KW-1133">Transmembrane helix</keyword>
<sequence>MGFEELLETGNLIKFAILFIPLSIYIFYVADTLKWKLLLTVGVFIGVAIALSGKTLGREHSLGGRR</sequence>
<name>A0A0F9UF29_9ZZZZ</name>
<organism evidence="2">
    <name type="scientific">marine sediment metagenome</name>
    <dbReference type="NCBI Taxonomy" id="412755"/>
    <lineage>
        <taxon>unclassified sequences</taxon>
        <taxon>metagenomes</taxon>
        <taxon>ecological metagenomes</taxon>
    </lineage>
</organism>
<keyword evidence="1" id="KW-0472">Membrane</keyword>
<comment type="caution">
    <text evidence="2">The sequence shown here is derived from an EMBL/GenBank/DDBJ whole genome shotgun (WGS) entry which is preliminary data.</text>
</comment>
<feature type="transmembrane region" description="Helical" evidence="1">
    <location>
        <begin position="12"/>
        <end position="30"/>
    </location>
</feature>
<evidence type="ECO:0000313" key="2">
    <source>
        <dbReference type="EMBL" id="KKN59826.1"/>
    </source>
</evidence>
<keyword evidence="1" id="KW-0812">Transmembrane</keyword>
<dbReference type="EMBL" id="LAZR01000714">
    <property type="protein sequence ID" value="KKN59826.1"/>
    <property type="molecule type" value="Genomic_DNA"/>
</dbReference>
<proteinExistence type="predicted"/>
<evidence type="ECO:0000256" key="1">
    <source>
        <dbReference type="SAM" id="Phobius"/>
    </source>
</evidence>
<dbReference type="AlphaFoldDB" id="A0A0F9UF29"/>